<sequence>MGHSSVLAEQAGFEDTTFMYLAYYVPCLKWMRQYKLSYLRGDLVAAVTMASFYLPMALSLAANLAHVPPIHGLYAFVFNPFIYALLGSCPQMVVGPEAAGSLLVGTVVKQNVDSGDDEENDLLHAQICGIVAGMAGAMVLIAGLGRLGFLDSVLSKPFLRGFISAIGFVIAVDQLIPELGLANLADKSGVSHGSSVEKIQFMIRNIHEAHGLTCAIAGISFLVIMVCRELKNRLQPRFPSVAYIPDRFVVVVVSAVLCWRLDWENQGVEILGTVKAANGNLLAFQWPFKLEHMPHIRSAMSTSFLIALLGFFESSVAAKSLGSSDTIQGIQLSANRELMALGIANMVGGCFMSLPAFGGYGRSKVNKSTGGKSPASSMFLSIITLFSIFFLLPYFYYLPKPVLSAMISVVAWSLIEEAPHDISFFLKIRGWSELGLMAVIFFATMFYSLTLGMAFGVGLSILMVIKHSTRPRIQILGRIPGTNRFENAEGEGSSLEFVEGCLIVKIPEPLTFANTGELKSRLRRLELYGTSKAHPALPRLRRIEMNRNVIFDIHGVISMDGSGTQVLTEIVRNYSERGVRVFFSRGPTRRDHPVWALMLNSGIVELVGGESHFVNDVEEALRLTEYEERRTSWSEPRALGRPESRNPSTHDATAPPRALSLAHDIHHNHFVTAKACRGSMVTLHGEGFTPRSPPTVIVGINEDPLVAGNIEDDNDSSADVDSLRDSTASITSSILEYRHINGRPFQQSKTTEYWAPTDDQYQAGQDLAHHYNLVLLDDKLYLAPIDKDPQAILDVGTGTGIWAIDIADEFPSAEIDDAQLDWTFKPDYFDFVHMRHLYGAIDDWQKLFKQAYTHIRPGGWVESLEIDIETRSENPKVENDQSHIFKKWFQLFFECGRKTGRTWEIARDGRQEKYMREAGFTDIVVPVILSLGPYGKDIPVLEFGLPRTDMYVEIYKRISPLGPDACFELVDPILWTKEYGYALVRVDSRGIGGSQGRLDPFGMERSVQINADAEGQDLYDVIEWAGTQSWSSGKVALSGISYYGMSGYWAAMQKPAHLSAVVSYEASVDIYQAARKGGILGANFQTHWYNNIVMPHQSGNGELSAEQLAANRADYSALVAKDEYPDGESWRLLKDTRNLSDIDVPFYISGNWTDSELHMPGNIRAYNGISSKQKWLEMHTGNHLASYYDPDHVALQRSFLDYFLRGEDGNPGILSVPRIRLITHYGNKTHYHEDEKAFPPPDAEDVPLYLTPSQKLSFTKPPASDKKRLEYPGLTGILTFELDSPFTEPLEILGTPYVELQVATEAEDMDIFLTLRAFDANGKVFILEGNHSEPNEHFAKGYWRLSHRDEVDAGFKHQRIKVPSQPVVPKSQVEKGRVYNVTIPFLPAAFLFAPGQKLSLEIGAQDTLSTIPPMRHDGGDREPQRFGGKNVIFTDGRLVLPSVKRPGLVKRYVLSCEITTSKVE</sequence>
<name>A0ACC1S189_9HYPO</name>
<proteinExistence type="predicted"/>
<gene>
    <name evidence="1" type="ORF">NM208_g9525</name>
</gene>
<dbReference type="Proteomes" id="UP001148629">
    <property type="component" value="Unassembled WGS sequence"/>
</dbReference>
<dbReference type="EMBL" id="JANRMS010001225">
    <property type="protein sequence ID" value="KAJ3529984.1"/>
    <property type="molecule type" value="Genomic_DNA"/>
</dbReference>
<accession>A0ACC1S189</accession>
<comment type="caution">
    <text evidence="1">The sequence shown here is derived from an EMBL/GenBank/DDBJ whole genome shotgun (WGS) entry which is preliminary data.</text>
</comment>
<organism evidence="1 2">
    <name type="scientific">Fusarium decemcellulare</name>
    <dbReference type="NCBI Taxonomy" id="57161"/>
    <lineage>
        <taxon>Eukaryota</taxon>
        <taxon>Fungi</taxon>
        <taxon>Dikarya</taxon>
        <taxon>Ascomycota</taxon>
        <taxon>Pezizomycotina</taxon>
        <taxon>Sordariomycetes</taxon>
        <taxon>Hypocreomycetidae</taxon>
        <taxon>Hypocreales</taxon>
        <taxon>Nectriaceae</taxon>
        <taxon>Fusarium</taxon>
        <taxon>Fusarium decemcellulare species complex</taxon>
    </lineage>
</organism>
<evidence type="ECO:0000313" key="1">
    <source>
        <dbReference type="EMBL" id="KAJ3529984.1"/>
    </source>
</evidence>
<protein>
    <submittedName>
        <fullName evidence="1">Uncharacterized protein</fullName>
    </submittedName>
</protein>
<keyword evidence="2" id="KW-1185">Reference proteome</keyword>
<reference evidence="1" key="1">
    <citation type="submission" date="2022-08" db="EMBL/GenBank/DDBJ databases">
        <title>Genome Sequence of Fusarium decemcellulare.</title>
        <authorList>
            <person name="Buettner E."/>
        </authorList>
    </citation>
    <scope>NUCLEOTIDE SEQUENCE</scope>
    <source>
        <strain evidence="1">Babe19</strain>
    </source>
</reference>
<evidence type="ECO:0000313" key="2">
    <source>
        <dbReference type="Proteomes" id="UP001148629"/>
    </source>
</evidence>